<gene>
    <name evidence="1" type="ORF">IHE45_15G005400</name>
</gene>
<evidence type="ECO:0000313" key="2">
    <source>
        <dbReference type="Proteomes" id="UP000827976"/>
    </source>
</evidence>
<sequence>MAKARDKSKPSAPPKKKGKKRGVNGPAVAAMKSSKASKPNPFETIWSRSKFSIIGRRGKGDERRVGRARSQAIEKRNKSLLKEYEESGKSSKFIDRRIGEKDDTLQDFDKAILRMQRQRQLKLKRSSKFNLPDEEDDDDDDDDSAFNQSHSLSAKDDFEDNVSLDDEDEAEEYIRLSNVADSSKHFPSRDMNDSLETSSQDGNENTHKTKKQVMMEIIQKSKFYKEQKAKDKEEDRHLMEKLDEDFRSLAQSEALRSLTQPTKMNALKALLNKNPTGKTSKEEKTTVDKELFKKEQPDAYDKLVKEMLHDIRARPSDRTKTPEEIALEEKERLELLEEERKNRMLAADDSDEGSEGSDNDEMPDIKKRKTLSGDDLGDSFSVGVETANKKGWVDDIYEREDAAGDKNKDVTSEGSDSEEDDRGADSDEDDSSGNEFDAIPSVKDWEQSDDDDLGTNDEAELEEKELNDNDSKGMKVRKMNSDNQKANVARRLLSKQETLPYVIEVPKNLVELCSLLDNRSDAEVVEAINRIRACNSIKLTAENRWKMQGFYGVLLQYFATLASQKPLNIGRINSLVRPLMEMSGETPFYAAICARERLSHIRTRFCTDIKLQDKSSWPSLKTLLLLRLWSLVFPCSDFRHAVMTPATLLMCEYLMRCPIVSGQDIVVGSFLCSMMLNVCKQSQKFCPEALNFLQVLLISAIDLKPGRKNLSQMYHTIELKTTKPWLRICSQVSVVHALEFFEVMNMEAESTYFSSDDFRASVLAFVAEILKGFVSIYEGLSSFTEIFSPISGLLLEVLQNDNIPQSLQNNLEDIVELIKKKTDEHQKLRQPLQMRKQKPEPIKLLNPKFEEDFVKGRDYDPDRERAEMKKMKKLLKSEKKGAMRELRKDNHYLFQVKQRDRVREEEERTEKYGKAMAFLQEQEHAFKSGQLGKGRKRRR</sequence>
<reference evidence="2" key="1">
    <citation type="journal article" date="2022" name="Nat. Commun.">
        <title>Chromosome evolution and the genetic basis of agronomically important traits in greater yam.</title>
        <authorList>
            <person name="Bredeson J.V."/>
            <person name="Lyons J.B."/>
            <person name="Oniyinde I.O."/>
            <person name="Okereke N.R."/>
            <person name="Kolade O."/>
            <person name="Nnabue I."/>
            <person name="Nwadili C.O."/>
            <person name="Hribova E."/>
            <person name="Parker M."/>
            <person name="Nwogha J."/>
            <person name="Shu S."/>
            <person name="Carlson J."/>
            <person name="Kariba R."/>
            <person name="Muthemba S."/>
            <person name="Knop K."/>
            <person name="Barton G.J."/>
            <person name="Sherwood A.V."/>
            <person name="Lopez-Montes A."/>
            <person name="Asiedu R."/>
            <person name="Jamnadass R."/>
            <person name="Muchugi A."/>
            <person name="Goodstein D."/>
            <person name="Egesi C.N."/>
            <person name="Featherston J."/>
            <person name="Asfaw A."/>
            <person name="Simpson G.G."/>
            <person name="Dolezel J."/>
            <person name="Hendre P.S."/>
            <person name="Van Deynze A."/>
            <person name="Kumar P.L."/>
            <person name="Obidiegwu J.E."/>
            <person name="Bhattacharjee R."/>
            <person name="Rokhsar D.S."/>
        </authorList>
    </citation>
    <scope>NUCLEOTIDE SEQUENCE [LARGE SCALE GENOMIC DNA]</scope>
    <source>
        <strain evidence="2">cv. TDa95/00328</strain>
    </source>
</reference>
<protein>
    <submittedName>
        <fullName evidence="1">Nucleolar protein 14</fullName>
    </submittedName>
</protein>
<proteinExistence type="predicted"/>
<comment type="caution">
    <text evidence="1">The sequence shown here is derived from an EMBL/GenBank/DDBJ whole genome shotgun (WGS) entry which is preliminary data.</text>
</comment>
<accession>A0ACB7UJL4</accession>
<keyword evidence="2" id="KW-1185">Reference proteome</keyword>
<dbReference type="EMBL" id="CM037025">
    <property type="protein sequence ID" value="KAH7660624.1"/>
    <property type="molecule type" value="Genomic_DNA"/>
</dbReference>
<organism evidence="1 2">
    <name type="scientific">Dioscorea alata</name>
    <name type="common">Purple yam</name>
    <dbReference type="NCBI Taxonomy" id="55571"/>
    <lineage>
        <taxon>Eukaryota</taxon>
        <taxon>Viridiplantae</taxon>
        <taxon>Streptophyta</taxon>
        <taxon>Embryophyta</taxon>
        <taxon>Tracheophyta</taxon>
        <taxon>Spermatophyta</taxon>
        <taxon>Magnoliopsida</taxon>
        <taxon>Liliopsida</taxon>
        <taxon>Dioscoreales</taxon>
        <taxon>Dioscoreaceae</taxon>
        <taxon>Dioscorea</taxon>
    </lineage>
</organism>
<evidence type="ECO:0000313" key="1">
    <source>
        <dbReference type="EMBL" id="KAH7660624.1"/>
    </source>
</evidence>
<name>A0ACB7UJL4_DIOAL</name>
<dbReference type="Proteomes" id="UP000827976">
    <property type="component" value="Chromosome 15"/>
</dbReference>